<sequence length="24" mass="2756">MSTAFHVATVVIQTYIIRLKSTIY</sequence>
<proteinExistence type="predicted"/>
<evidence type="ECO:0000313" key="1">
    <source>
        <dbReference type="EMBL" id="JAH68993.1"/>
    </source>
</evidence>
<dbReference type="AlphaFoldDB" id="A0A0E9UVJ7"/>
<organism evidence="1">
    <name type="scientific">Anguilla anguilla</name>
    <name type="common">European freshwater eel</name>
    <name type="synonym">Muraena anguilla</name>
    <dbReference type="NCBI Taxonomy" id="7936"/>
    <lineage>
        <taxon>Eukaryota</taxon>
        <taxon>Metazoa</taxon>
        <taxon>Chordata</taxon>
        <taxon>Craniata</taxon>
        <taxon>Vertebrata</taxon>
        <taxon>Euteleostomi</taxon>
        <taxon>Actinopterygii</taxon>
        <taxon>Neopterygii</taxon>
        <taxon>Teleostei</taxon>
        <taxon>Anguilliformes</taxon>
        <taxon>Anguillidae</taxon>
        <taxon>Anguilla</taxon>
    </lineage>
</organism>
<name>A0A0E9UVJ7_ANGAN</name>
<reference evidence="1" key="2">
    <citation type="journal article" date="2015" name="Fish Shellfish Immunol.">
        <title>Early steps in the European eel (Anguilla anguilla)-Vibrio vulnificus interaction in the gills: Role of the RtxA13 toxin.</title>
        <authorList>
            <person name="Callol A."/>
            <person name="Pajuelo D."/>
            <person name="Ebbesson L."/>
            <person name="Teles M."/>
            <person name="MacKenzie S."/>
            <person name="Amaro C."/>
        </authorList>
    </citation>
    <scope>NUCLEOTIDE SEQUENCE</scope>
</reference>
<dbReference type="EMBL" id="GBXM01039584">
    <property type="protein sequence ID" value="JAH68993.1"/>
    <property type="molecule type" value="Transcribed_RNA"/>
</dbReference>
<accession>A0A0E9UVJ7</accession>
<reference evidence="1" key="1">
    <citation type="submission" date="2014-11" db="EMBL/GenBank/DDBJ databases">
        <authorList>
            <person name="Amaro Gonzalez C."/>
        </authorList>
    </citation>
    <scope>NUCLEOTIDE SEQUENCE</scope>
</reference>
<protein>
    <submittedName>
        <fullName evidence="1">Uncharacterized protein</fullName>
    </submittedName>
</protein>